<dbReference type="EMBL" id="KZ679006">
    <property type="protein sequence ID" value="PSS27582.1"/>
    <property type="molecule type" value="Genomic_DNA"/>
</dbReference>
<keyword evidence="2" id="KW-0285">Flavoprotein</keyword>
<evidence type="ECO:0000256" key="2">
    <source>
        <dbReference type="RuleBase" id="RU362067"/>
    </source>
</evidence>
<evidence type="ECO:0000256" key="3">
    <source>
        <dbReference type="SAM" id="MobiDB-lite"/>
    </source>
</evidence>
<keyword evidence="2" id="KW-0560">Oxidoreductase</keyword>
<evidence type="ECO:0000259" key="4">
    <source>
        <dbReference type="Pfam" id="PF01266"/>
    </source>
</evidence>
<feature type="region of interest" description="Disordered" evidence="3">
    <location>
        <begin position="1"/>
        <end position="21"/>
    </location>
</feature>
<dbReference type="GeneID" id="36577765"/>
<dbReference type="Pfam" id="PF01266">
    <property type="entry name" value="DAO"/>
    <property type="match status" value="1"/>
</dbReference>
<comment type="similarity">
    <text evidence="2">Belongs to the flavin monoamine oxidase family.</text>
</comment>
<dbReference type="PANTHER" id="PTHR13847:SF129">
    <property type="entry name" value="FAD DEPENDENT OXIDOREDUCTASE"/>
    <property type="match status" value="1"/>
</dbReference>
<dbReference type="STRING" id="857342.A0A2T3BDY6"/>
<dbReference type="InterPro" id="IPR001613">
    <property type="entry name" value="Flavin_amine_oxidase"/>
</dbReference>
<proteinExistence type="inferred from homology"/>
<dbReference type="EC" id="1.4.3.-" evidence="2"/>
<dbReference type="GO" id="GO:0016491">
    <property type="term" value="F:oxidoreductase activity"/>
    <property type="evidence" value="ECO:0007669"/>
    <property type="project" value="UniProtKB-KW"/>
</dbReference>
<name>A0A2T3BDY6_AMORE</name>
<dbReference type="SUPFAM" id="SSF51905">
    <property type="entry name" value="FAD/NAD(P)-binding domain"/>
    <property type="match status" value="1"/>
</dbReference>
<dbReference type="GO" id="GO:0005737">
    <property type="term" value="C:cytoplasm"/>
    <property type="evidence" value="ECO:0007669"/>
    <property type="project" value="TreeGrafter"/>
</dbReference>
<gene>
    <name evidence="5" type="ORF">M430DRAFT_91849</name>
</gene>
<protein>
    <recommendedName>
        <fullName evidence="2">Amine oxidase</fullName>
        <ecNumber evidence="2">1.4.3.-</ecNumber>
    </recommendedName>
</protein>
<dbReference type="RefSeq" id="XP_024725107.1">
    <property type="nucleotide sequence ID" value="XM_024869684.1"/>
</dbReference>
<dbReference type="InterPro" id="IPR036188">
    <property type="entry name" value="FAD/NAD-bd_sf"/>
</dbReference>
<keyword evidence="2" id="KW-0274">FAD</keyword>
<dbReference type="Proteomes" id="UP000241818">
    <property type="component" value="Unassembled WGS sequence"/>
</dbReference>
<dbReference type="AlphaFoldDB" id="A0A2T3BDY6"/>
<dbReference type="Gene3D" id="3.30.9.10">
    <property type="entry name" value="D-Amino Acid Oxidase, subunit A, domain 2"/>
    <property type="match status" value="1"/>
</dbReference>
<reference evidence="5 6" key="1">
    <citation type="journal article" date="2018" name="New Phytol.">
        <title>Comparative genomics and transcriptomics depict ericoid mycorrhizal fungi as versatile saprotrophs and plant mutualists.</title>
        <authorList>
            <person name="Martino E."/>
            <person name="Morin E."/>
            <person name="Grelet G.A."/>
            <person name="Kuo A."/>
            <person name="Kohler A."/>
            <person name="Daghino S."/>
            <person name="Barry K.W."/>
            <person name="Cichocki N."/>
            <person name="Clum A."/>
            <person name="Dockter R.B."/>
            <person name="Hainaut M."/>
            <person name="Kuo R.C."/>
            <person name="LaButti K."/>
            <person name="Lindahl B.D."/>
            <person name="Lindquist E.A."/>
            <person name="Lipzen A."/>
            <person name="Khouja H.R."/>
            <person name="Magnuson J."/>
            <person name="Murat C."/>
            <person name="Ohm R.A."/>
            <person name="Singer S.W."/>
            <person name="Spatafora J.W."/>
            <person name="Wang M."/>
            <person name="Veneault-Fourrey C."/>
            <person name="Henrissat B."/>
            <person name="Grigoriev I.V."/>
            <person name="Martin F.M."/>
            <person name="Perotto S."/>
        </authorList>
    </citation>
    <scope>NUCLEOTIDE SEQUENCE [LARGE SCALE GENOMIC DNA]</scope>
    <source>
        <strain evidence="5 6">ATCC 22711</strain>
    </source>
</reference>
<dbReference type="OrthoDB" id="429143at2759"/>
<dbReference type="PANTHER" id="PTHR13847">
    <property type="entry name" value="SARCOSINE DEHYDROGENASE-RELATED"/>
    <property type="match status" value="1"/>
</dbReference>
<keyword evidence="6" id="KW-1185">Reference proteome</keyword>
<evidence type="ECO:0000256" key="1">
    <source>
        <dbReference type="ARBA" id="ARBA00001974"/>
    </source>
</evidence>
<accession>A0A2T3BDY6</accession>
<comment type="cofactor">
    <cofactor evidence="1 2">
        <name>FAD</name>
        <dbReference type="ChEBI" id="CHEBI:57692"/>
    </cofactor>
</comment>
<feature type="domain" description="FAD dependent oxidoreductase" evidence="4">
    <location>
        <begin position="45"/>
        <end position="434"/>
    </location>
</feature>
<organism evidence="5 6">
    <name type="scientific">Amorphotheca resinae ATCC 22711</name>
    <dbReference type="NCBI Taxonomy" id="857342"/>
    <lineage>
        <taxon>Eukaryota</taxon>
        <taxon>Fungi</taxon>
        <taxon>Dikarya</taxon>
        <taxon>Ascomycota</taxon>
        <taxon>Pezizomycotina</taxon>
        <taxon>Leotiomycetes</taxon>
        <taxon>Helotiales</taxon>
        <taxon>Amorphothecaceae</taxon>
        <taxon>Amorphotheca</taxon>
    </lineage>
</organism>
<evidence type="ECO:0000313" key="5">
    <source>
        <dbReference type="EMBL" id="PSS27582.1"/>
    </source>
</evidence>
<dbReference type="Gene3D" id="3.50.50.60">
    <property type="entry name" value="FAD/NAD(P)-binding domain"/>
    <property type="match status" value="1"/>
</dbReference>
<sequence length="472" mass="51312">MTGDEYFPERASLPTPSSTKSFWHSEPSKVLLGHRTTPSLPLKADIVIIGSGISGASAALHLREELNNKDVNVVMLEAREACWGATGRNGGHCQPLIYDSTPEVGAFELRNYEAIRSLIATHNIPCEWKSIPGCHAFMSSSMFETAVKGVETLKKTDPELGKLVSVITKESTNPSLEDLRVPRAAGAILQVHAASLWPYKFVSWILESLIASSFLNLQTNTPVTNLQKMDKGWIIHTPRGMLSAPTVLLTTNAYTSHLLPAFSDLIVPVRGEMSALLPPKSVTPLSSTMHKPLECSYGFLGHGKQSTDQDDYLIQRPFTHDGKSGGQLMFGGARSYAENAGIGVSDDSAIDPPAAAYLRREINVLLELENEGKELQASWEWSGIMGYSRDGHPWVGQVSPELGVGGGEGLWLSGGFTGHGMPNAWLCGKAVAQLILGREMADVDVPEGYKLSKERIERVRTHKAVWLAESEA</sequence>
<dbReference type="InterPro" id="IPR006076">
    <property type="entry name" value="FAD-dep_OxRdtase"/>
</dbReference>
<dbReference type="InParanoid" id="A0A2T3BDY6"/>
<evidence type="ECO:0000313" key="6">
    <source>
        <dbReference type="Proteomes" id="UP000241818"/>
    </source>
</evidence>
<dbReference type="PRINTS" id="PR00757">
    <property type="entry name" value="AMINEOXDASEF"/>
</dbReference>